<dbReference type="InterPro" id="IPR027417">
    <property type="entry name" value="P-loop_NTPase"/>
</dbReference>
<dbReference type="PANTHER" id="PTHR11669">
    <property type="entry name" value="REPLICATION FACTOR C / DNA POLYMERASE III GAMMA-TAU SUBUNIT"/>
    <property type="match status" value="1"/>
</dbReference>
<dbReference type="Gene3D" id="3.40.50.300">
    <property type="entry name" value="P-loop containing nucleotide triphosphate hydrolases"/>
    <property type="match status" value="1"/>
</dbReference>
<sequence>MSTLSTLITGGNHKKRLNKIESFQQNLPLPPQVIDGHQQPITIKTIRQFQKDINLSTELNQLQRHFILEAQNLTLPAQHALLKTLEEPPPRTQIILTADQPSSLLDTILSRCHHLPLNSHKSTHTKLAKDLLKNITSNNYAQLISLAAKTDAKTAQKQLHSLLLFLKQNLHSKPTKARLVAIKSTTQALGNLKTNINKQLTLEHLYFTLKRLSHR</sequence>
<organism evidence="1 2">
    <name type="scientific">Candidatus Chazhemtobacterium aquaticus</name>
    <dbReference type="NCBI Taxonomy" id="2715735"/>
    <lineage>
        <taxon>Bacteria</taxon>
        <taxon>Candidatus Chazhemtobacteraceae</taxon>
        <taxon>Candidatus Chazhemtobacterium</taxon>
    </lineage>
</organism>
<name>A0A857NCW9_9BACT</name>
<dbReference type="InterPro" id="IPR050238">
    <property type="entry name" value="DNA_Rep/Repair_Clamp_Loader"/>
</dbReference>
<dbReference type="RefSeq" id="WP_161932042.1">
    <property type="nucleotide sequence ID" value="NZ_CP047901.1"/>
</dbReference>
<keyword evidence="2" id="KW-1185">Reference proteome</keyword>
<gene>
    <name evidence="1" type="ORF">MICH65_0691</name>
</gene>
<evidence type="ECO:0000313" key="1">
    <source>
        <dbReference type="EMBL" id="QHO63672.1"/>
    </source>
</evidence>
<dbReference type="GO" id="GO:0006261">
    <property type="term" value="P:DNA-templated DNA replication"/>
    <property type="evidence" value="ECO:0007669"/>
    <property type="project" value="TreeGrafter"/>
</dbReference>
<dbReference type="SUPFAM" id="SSF52540">
    <property type="entry name" value="P-loop containing nucleoside triphosphate hydrolases"/>
    <property type="match status" value="1"/>
</dbReference>
<dbReference type="AlphaFoldDB" id="A0A857NCW9"/>
<proteinExistence type="predicted"/>
<dbReference type="KEGG" id="caqa:MICH65_0691"/>
<protein>
    <submittedName>
        <fullName evidence="1">DNA polymerase III, delta subunit</fullName>
    </submittedName>
</protein>
<evidence type="ECO:0000313" key="2">
    <source>
        <dbReference type="Proteomes" id="UP000463983"/>
    </source>
</evidence>
<dbReference type="Pfam" id="PF13177">
    <property type="entry name" value="DNA_pol3_delta2"/>
    <property type="match status" value="1"/>
</dbReference>
<dbReference type="EMBL" id="CP047901">
    <property type="protein sequence ID" value="QHO63672.1"/>
    <property type="molecule type" value="Genomic_DNA"/>
</dbReference>
<dbReference type="Proteomes" id="UP000463983">
    <property type="component" value="Chromosome"/>
</dbReference>
<dbReference type="PANTHER" id="PTHR11669:SF0">
    <property type="entry name" value="PROTEIN STICHEL-LIKE 2"/>
    <property type="match status" value="1"/>
</dbReference>
<reference evidence="2" key="1">
    <citation type="journal article" date="2020" name="Microorganisms">
        <title>Complete Genome of a Member of a New Bacterial Lineage in the Microgenomates Group Reveals an Unusual Nucleotide Composition Disparity Between Two Strands of DNA and Limited Metabolic Potential.</title>
        <authorList>
            <person name="Kadnikov V.V."/>
            <person name="Mardanov A.V."/>
            <person name="Beletsky A.V."/>
            <person name="Karnachuk O.V."/>
            <person name="Ravin N.V."/>
        </authorList>
    </citation>
    <scope>NUCLEOTIDE SEQUENCE [LARGE SCALE GENOMIC DNA]</scope>
</reference>
<accession>A0A857NCW9</accession>